<reference evidence="8 9" key="1">
    <citation type="submission" date="2023-12" db="EMBL/GenBank/DDBJ databases">
        <title>the genome sequence of Hyalangium sp. s54d21.</title>
        <authorList>
            <person name="Zhang X."/>
        </authorList>
    </citation>
    <scope>NUCLEOTIDE SEQUENCE [LARGE SCALE GENOMIC DNA]</scope>
    <source>
        <strain evidence="9">s54d21</strain>
    </source>
</reference>
<evidence type="ECO:0000313" key="8">
    <source>
        <dbReference type="EMBL" id="MDY7232975.1"/>
    </source>
</evidence>
<dbReference type="Proteomes" id="UP001291309">
    <property type="component" value="Unassembled WGS sequence"/>
</dbReference>
<evidence type="ECO:0000259" key="7">
    <source>
        <dbReference type="PROSITE" id="PS50011"/>
    </source>
</evidence>
<dbReference type="Gene3D" id="3.30.200.20">
    <property type="entry name" value="Phosphorylase Kinase, domain 1"/>
    <property type="match status" value="1"/>
</dbReference>
<dbReference type="Pfam" id="PF00069">
    <property type="entry name" value="Pkinase"/>
    <property type="match status" value="1"/>
</dbReference>
<proteinExistence type="predicted"/>
<evidence type="ECO:0000256" key="3">
    <source>
        <dbReference type="ARBA" id="ARBA00022777"/>
    </source>
</evidence>
<evidence type="ECO:0000256" key="2">
    <source>
        <dbReference type="ARBA" id="ARBA00022741"/>
    </source>
</evidence>
<feature type="compositionally biased region" description="Low complexity" evidence="6">
    <location>
        <begin position="13"/>
        <end position="29"/>
    </location>
</feature>
<dbReference type="Gene3D" id="1.25.40.10">
    <property type="entry name" value="Tetratricopeptide repeat domain"/>
    <property type="match status" value="3"/>
</dbReference>
<dbReference type="PANTHER" id="PTHR43289">
    <property type="entry name" value="MITOGEN-ACTIVATED PROTEIN KINASE KINASE KINASE 20-RELATED"/>
    <property type="match status" value="1"/>
</dbReference>
<dbReference type="InterPro" id="IPR011990">
    <property type="entry name" value="TPR-like_helical_dom_sf"/>
</dbReference>
<feature type="domain" description="Protein kinase" evidence="7">
    <location>
        <begin position="54"/>
        <end position="325"/>
    </location>
</feature>
<evidence type="ECO:0000256" key="6">
    <source>
        <dbReference type="SAM" id="MobiDB-lite"/>
    </source>
</evidence>
<comment type="caution">
    <text evidence="8">The sequence shown here is derived from an EMBL/GenBank/DDBJ whole genome shotgun (WGS) entry which is preliminary data.</text>
</comment>
<dbReference type="EMBL" id="JAXIVS010000025">
    <property type="protein sequence ID" value="MDY7232975.1"/>
    <property type="molecule type" value="Genomic_DNA"/>
</dbReference>
<accession>A0ABU5HLJ8</accession>
<evidence type="ECO:0000313" key="9">
    <source>
        <dbReference type="Proteomes" id="UP001291309"/>
    </source>
</evidence>
<name>A0ABU5HLJ8_9BACT</name>
<feature type="region of interest" description="Disordered" evidence="6">
    <location>
        <begin position="1"/>
        <end position="45"/>
    </location>
</feature>
<organism evidence="8 9">
    <name type="scientific">Hyalangium rubrum</name>
    <dbReference type="NCBI Taxonomy" id="3103134"/>
    <lineage>
        <taxon>Bacteria</taxon>
        <taxon>Pseudomonadati</taxon>
        <taxon>Myxococcota</taxon>
        <taxon>Myxococcia</taxon>
        <taxon>Myxococcales</taxon>
        <taxon>Cystobacterineae</taxon>
        <taxon>Archangiaceae</taxon>
        <taxon>Hyalangium</taxon>
    </lineage>
</organism>
<dbReference type="PANTHER" id="PTHR43289:SF6">
    <property type="entry name" value="SERINE_THREONINE-PROTEIN KINASE NEKL-3"/>
    <property type="match status" value="1"/>
</dbReference>
<dbReference type="CDD" id="cd14014">
    <property type="entry name" value="STKc_PknB_like"/>
    <property type="match status" value="1"/>
</dbReference>
<dbReference type="EC" id="2.7.11.1" evidence="8"/>
<dbReference type="GO" id="GO:0004674">
    <property type="term" value="F:protein serine/threonine kinase activity"/>
    <property type="evidence" value="ECO:0007669"/>
    <property type="project" value="UniProtKB-EC"/>
</dbReference>
<dbReference type="InterPro" id="IPR011009">
    <property type="entry name" value="Kinase-like_dom_sf"/>
</dbReference>
<feature type="binding site" evidence="5">
    <location>
        <position position="83"/>
    </location>
    <ligand>
        <name>ATP</name>
        <dbReference type="ChEBI" id="CHEBI:30616"/>
    </ligand>
</feature>
<dbReference type="SMART" id="SM00028">
    <property type="entry name" value="TPR"/>
    <property type="match status" value="7"/>
</dbReference>
<keyword evidence="4 5" id="KW-0067">ATP-binding</keyword>
<keyword evidence="1 8" id="KW-0808">Transferase</keyword>
<keyword evidence="2 5" id="KW-0547">Nucleotide-binding</keyword>
<dbReference type="PROSITE" id="PS50011">
    <property type="entry name" value="PROTEIN_KINASE_DOM"/>
    <property type="match status" value="1"/>
</dbReference>
<dbReference type="RefSeq" id="WP_321551688.1">
    <property type="nucleotide sequence ID" value="NZ_JAXIVS010000025.1"/>
</dbReference>
<dbReference type="SUPFAM" id="SSF56112">
    <property type="entry name" value="Protein kinase-like (PK-like)"/>
    <property type="match status" value="1"/>
</dbReference>
<protein>
    <submittedName>
        <fullName evidence="8">Serine/threonine-protein kinase</fullName>
        <ecNumber evidence="8">2.7.11.1</ecNumber>
    </submittedName>
</protein>
<dbReference type="InterPro" id="IPR019734">
    <property type="entry name" value="TPR_rpt"/>
</dbReference>
<keyword evidence="9" id="KW-1185">Reference proteome</keyword>
<dbReference type="Gene3D" id="1.10.510.10">
    <property type="entry name" value="Transferase(Phosphotransferase) domain 1"/>
    <property type="match status" value="1"/>
</dbReference>
<gene>
    <name evidence="8" type="ORF">SYV04_41700</name>
</gene>
<dbReference type="PROSITE" id="PS00107">
    <property type="entry name" value="PROTEIN_KINASE_ATP"/>
    <property type="match status" value="1"/>
</dbReference>
<keyword evidence="3 8" id="KW-0418">Kinase</keyword>
<evidence type="ECO:0000256" key="5">
    <source>
        <dbReference type="PROSITE-ProRule" id="PRU10141"/>
    </source>
</evidence>
<evidence type="ECO:0000256" key="4">
    <source>
        <dbReference type="ARBA" id="ARBA00022840"/>
    </source>
</evidence>
<evidence type="ECO:0000256" key="1">
    <source>
        <dbReference type="ARBA" id="ARBA00022679"/>
    </source>
</evidence>
<dbReference type="InterPro" id="IPR000719">
    <property type="entry name" value="Prot_kinase_dom"/>
</dbReference>
<dbReference type="Pfam" id="PF13424">
    <property type="entry name" value="TPR_12"/>
    <property type="match status" value="1"/>
</dbReference>
<sequence>MPPRFPRRPDGRAAATAPTVDDAAAAQPASGKDTPAECTEGSRREMPPRRLERFVLLEELGVGGMGMVFAAFDERLDRKVAIKVVRPQRRDGEGVAQERLLREAQALARLSHPNVVAVYEAGVLPDGDVFIAMEFVKGGSLRQWQRAPGRSWREILSAYVAAGTGLSAAHQAGIVHRDFKPDNVLVAGDGRVRVLDFGLALATAPAREEVAGAAVALAGAGAGAGSAGVSGTPGYMAPEQFSGGALDARTDQFSFCVSLYEALYGERPFADFAFARAAGEPGEAQRRARPAELHARWLWETIDRGLSPRPEERFPTMEALLEALTRDHGRSRRRLVAVGAITLLVAGTSAASLYLQDLRPRCETSAAELAGVWDEAARQRVRTALLDTRFSYAADAWRAVEARLDQYAERWLAASQDACEATHVRHVQSPELLDRRMECLSARKRSLAAATEVFTTHPARSAERSGAILDGLGDLGVCADSGVLRLGLPPPKETQGLEQLDALRRHLARGEALLAAGELAEASAELGKAEQVETRLAYLPARGEVLLLRGRLELQHGRSAEGEARLRDALEVATESRHDELVADTWLTLARDAGASHRPLEEAREWVRQADAWLRRLGHGDDRRRLDVAHARGNIQMAGGQHREAVETFTQALAEATARRVEEVRLVPLLRGRAIAFAATGEAPKALADYQRALALSLAAWGPGHPDVATTRRALGVLQIERLGQVEQGRREIEQAANIYRAAQGEDAPDVGHCEAALSQAEMFRGDYAAALAHAERADAIFERTLGAEHRRRGETLMAIGVLRFMRKDYAGSLTAYERARGILEANLGAEHIDVGVLVSNIGETLLALGESEAALRNFEQALVILRRGLGPSHPNLAFPLKGVGLAHLDRRHYALAREAFEASLALREKTPGGGDPQELAETRWGLARALGGLGVEPARRRELSTAALETYRTLGPDWADRAREISRSLAAR</sequence>
<dbReference type="PROSITE" id="PS00108">
    <property type="entry name" value="PROTEIN_KINASE_ST"/>
    <property type="match status" value="1"/>
</dbReference>
<dbReference type="SUPFAM" id="SSF48452">
    <property type="entry name" value="TPR-like"/>
    <property type="match status" value="3"/>
</dbReference>
<dbReference type="InterPro" id="IPR017441">
    <property type="entry name" value="Protein_kinase_ATP_BS"/>
</dbReference>
<dbReference type="InterPro" id="IPR008271">
    <property type="entry name" value="Ser/Thr_kinase_AS"/>
</dbReference>